<dbReference type="SMART" id="SM00014">
    <property type="entry name" value="acidPPc"/>
    <property type="match status" value="1"/>
</dbReference>
<keyword evidence="4" id="KW-1185">Reference proteome</keyword>
<dbReference type="InterPro" id="IPR000326">
    <property type="entry name" value="PAP2/HPO"/>
</dbReference>
<dbReference type="InterPro" id="IPR036938">
    <property type="entry name" value="PAP2/HPO_sf"/>
</dbReference>
<dbReference type="Gene3D" id="1.20.144.10">
    <property type="entry name" value="Phosphatidic acid phosphatase type 2/haloperoxidase"/>
    <property type="match status" value="1"/>
</dbReference>
<organism evidence="3 4">
    <name type="scientific">Actinomyces marmotae</name>
    <dbReference type="NCBI Taxonomy" id="2737173"/>
    <lineage>
        <taxon>Bacteria</taxon>
        <taxon>Bacillati</taxon>
        <taxon>Actinomycetota</taxon>
        <taxon>Actinomycetes</taxon>
        <taxon>Actinomycetales</taxon>
        <taxon>Actinomycetaceae</taxon>
        <taxon>Actinomyces</taxon>
    </lineage>
</organism>
<dbReference type="AlphaFoldDB" id="A0A6M8B8U6"/>
<sequence length="244" mass="24884">MRFSSPVLPGPTSRSLPSSRALAWTMAVALAVFTVMAVATLAVDAGGRAGTGAPGRSLAIDLWAARRTASLRTPALTPLAWSLTHVGGTIGLTLLTAAIASALALRGLRAQAVTLVASMSGASILTLVLKGVFNRPRLGAEFRLGPPPRTTAFPSGHSLNTAALMALLAGFVLISAASRTARAGAVAAALVVTAAVGASRAYLGYHRLTEILAGWALGLAWACATALLVIALSRRRSRRASARS</sequence>
<proteinExistence type="predicted"/>
<feature type="transmembrane region" description="Helical" evidence="1">
    <location>
        <begin position="112"/>
        <end position="133"/>
    </location>
</feature>
<evidence type="ECO:0000313" key="3">
    <source>
        <dbReference type="EMBL" id="QKD79653.1"/>
    </source>
</evidence>
<keyword evidence="1" id="KW-1133">Transmembrane helix</keyword>
<feature type="domain" description="Phosphatidic acid phosphatase type 2/haloperoxidase" evidence="2">
    <location>
        <begin position="112"/>
        <end position="226"/>
    </location>
</feature>
<name>A0A6M8B8U6_9ACTO</name>
<feature type="transmembrane region" description="Helical" evidence="1">
    <location>
        <begin position="211"/>
        <end position="233"/>
    </location>
</feature>
<dbReference type="EMBL" id="CP053642">
    <property type="protein sequence ID" value="QKD79653.1"/>
    <property type="molecule type" value="Genomic_DNA"/>
</dbReference>
<dbReference type="KEGG" id="amam:HPC72_04720"/>
<dbReference type="Proteomes" id="UP000504752">
    <property type="component" value="Chromosome"/>
</dbReference>
<keyword evidence="1" id="KW-0472">Membrane</keyword>
<keyword evidence="1" id="KW-0812">Transmembrane</keyword>
<feature type="transmembrane region" description="Helical" evidence="1">
    <location>
        <begin position="79"/>
        <end position="105"/>
    </location>
</feature>
<feature type="transmembrane region" description="Helical" evidence="1">
    <location>
        <begin position="153"/>
        <end position="174"/>
    </location>
</feature>
<dbReference type="SUPFAM" id="SSF48317">
    <property type="entry name" value="Acid phosphatase/Vanadium-dependent haloperoxidase"/>
    <property type="match status" value="1"/>
</dbReference>
<accession>A0A6M8B8U6</accession>
<dbReference type="RefSeq" id="WP_159523078.1">
    <property type="nucleotide sequence ID" value="NZ_CP053642.1"/>
</dbReference>
<reference evidence="3 4" key="1">
    <citation type="submission" date="2020-05" db="EMBL/GenBank/DDBJ databases">
        <title>Actinomyces sp. zg-325.</title>
        <authorList>
            <person name="Yang C."/>
        </authorList>
    </citation>
    <scope>NUCLEOTIDE SEQUENCE [LARGE SCALE GENOMIC DNA]</scope>
    <source>
        <strain evidence="4">zg-325</strain>
    </source>
</reference>
<gene>
    <name evidence="3" type="ORF">HPC72_04720</name>
</gene>
<evidence type="ECO:0000256" key="1">
    <source>
        <dbReference type="SAM" id="Phobius"/>
    </source>
</evidence>
<feature type="transmembrane region" description="Helical" evidence="1">
    <location>
        <begin position="186"/>
        <end position="205"/>
    </location>
</feature>
<evidence type="ECO:0000313" key="4">
    <source>
        <dbReference type="Proteomes" id="UP000504752"/>
    </source>
</evidence>
<evidence type="ECO:0000259" key="2">
    <source>
        <dbReference type="SMART" id="SM00014"/>
    </source>
</evidence>
<dbReference type="Pfam" id="PF01569">
    <property type="entry name" value="PAP2"/>
    <property type="match status" value="1"/>
</dbReference>
<feature type="transmembrane region" description="Helical" evidence="1">
    <location>
        <begin position="21"/>
        <end position="43"/>
    </location>
</feature>
<protein>
    <submittedName>
        <fullName evidence="3">Phosphatase PAP2 family protein</fullName>
    </submittedName>
</protein>